<comment type="caution">
    <text evidence="4">The sequence shown here is derived from an EMBL/GenBank/DDBJ whole genome shotgun (WGS) entry which is preliminary data.</text>
</comment>
<gene>
    <name evidence="4" type="ORF">MNOR_LOCUS6676</name>
</gene>
<dbReference type="GO" id="GO:0004252">
    <property type="term" value="F:serine-type endopeptidase activity"/>
    <property type="evidence" value="ECO:0007669"/>
    <property type="project" value="InterPro"/>
</dbReference>
<name>A0AAV2Q1S0_MEGNR</name>
<feature type="non-terminal residue" evidence="4">
    <location>
        <position position="163"/>
    </location>
</feature>
<evidence type="ECO:0000313" key="5">
    <source>
        <dbReference type="Proteomes" id="UP001497623"/>
    </source>
</evidence>
<proteinExistence type="inferred from homology"/>
<sequence length="163" mass="17422">MSVVLWYLFGPNHGSNILKSVDVTIGTEEECEDKLGQAFTLGRHQLCIVGNLGTDACLGDGGGAVVCAAKSDADYGRHFRGSSNSPDQYFIAGIISWGSESCGENSVTVINLVKPYINWIGMKTSPPQQTYGSYGFSQGQQGANAACKNNHFYQLVEASGSER</sequence>
<dbReference type="EMBL" id="CAXKWB010002789">
    <property type="protein sequence ID" value="CAL4067728.1"/>
    <property type="molecule type" value="Genomic_DNA"/>
</dbReference>
<dbReference type="InterPro" id="IPR043504">
    <property type="entry name" value="Peptidase_S1_PA_chymotrypsin"/>
</dbReference>
<dbReference type="Pfam" id="PF00089">
    <property type="entry name" value="Trypsin"/>
    <property type="match status" value="1"/>
</dbReference>
<dbReference type="InterPro" id="IPR009003">
    <property type="entry name" value="Peptidase_S1_PA"/>
</dbReference>
<evidence type="ECO:0000259" key="3">
    <source>
        <dbReference type="PROSITE" id="PS50240"/>
    </source>
</evidence>
<accession>A0AAV2Q1S0</accession>
<dbReference type="SUPFAM" id="SSF50494">
    <property type="entry name" value="Trypsin-like serine proteases"/>
    <property type="match status" value="1"/>
</dbReference>
<evidence type="ECO:0000256" key="2">
    <source>
        <dbReference type="ARBA" id="ARBA00024195"/>
    </source>
</evidence>
<organism evidence="4 5">
    <name type="scientific">Meganyctiphanes norvegica</name>
    <name type="common">Northern krill</name>
    <name type="synonym">Thysanopoda norvegica</name>
    <dbReference type="NCBI Taxonomy" id="48144"/>
    <lineage>
        <taxon>Eukaryota</taxon>
        <taxon>Metazoa</taxon>
        <taxon>Ecdysozoa</taxon>
        <taxon>Arthropoda</taxon>
        <taxon>Crustacea</taxon>
        <taxon>Multicrustacea</taxon>
        <taxon>Malacostraca</taxon>
        <taxon>Eumalacostraca</taxon>
        <taxon>Eucarida</taxon>
        <taxon>Euphausiacea</taxon>
        <taxon>Euphausiidae</taxon>
        <taxon>Meganyctiphanes</taxon>
    </lineage>
</organism>
<dbReference type="Gene3D" id="2.40.10.10">
    <property type="entry name" value="Trypsin-like serine proteases"/>
    <property type="match status" value="1"/>
</dbReference>
<dbReference type="PROSITE" id="PS50240">
    <property type="entry name" value="TRYPSIN_DOM"/>
    <property type="match status" value="1"/>
</dbReference>
<dbReference type="InterPro" id="IPR051487">
    <property type="entry name" value="Ser/Thr_Proteases_Immune/Dev"/>
</dbReference>
<keyword evidence="1" id="KW-1015">Disulfide bond</keyword>
<dbReference type="Proteomes" id="UP001497623">
    <property type="component" value="Unassembled WGS sequence"/>
</dbReference>
<evidence type="ECO:0000256" key="1">
    <source>
        <dbReference type="ARBA" id="ARBA00023157"/>
    </source>
</evidence>
<dbReference type="PANTHER" id="PTHR24256">
    <property type="entry name" value="TRYPTASE-RELATED"/>
    <property type="match status" value="1"/>
</dbReference>
<keyword evidence="5" id="KW-1185">Reference proteome</keyword>
<evidence type="ECO:0000313" key="4">
    <source>
        <dbReference type="EMBL" id="CAL4067728.1"/>
    </source>
</evidence>
<dbReference type="GO" id="GO:0006508">
    <property type="term" value="P:proteolysis"/>
    <property type="evidence" value="ECO:0007669"/>
    <property type="project" value="InterPro"/>
</dbReference>
<comment type="similarity">
    <text evidence="2">Belongs to the peptidase S1 family. CLIP subfamily.</text>
</comment>
<dbReference type="InterPro" id="IPR001254">
    <property type="entry name" value="Trypsin_dom"/>
</dbReference>
<dbReference type="AlphaFoldDB" id="A0AAV2Q1S0"/>
<feature type="domain" description="Peptidase S1" evidence="3">
    <location>
        <begin position="1"/>
        <end position="125"/>
    </location>
</feature>
<reference evidence="4 5" key="1">
    <citation type="submission" date="2024-05" db="EMBL/GenBank/DDBJ databases">
        <authorList>
            <person name="Wallberg A."/>
        </authorList>
    </citation>
    <scope>NUCLEOTIDE SEQUENCE [LARGE SCALE GENOMIC DNA]</scope>
</reference>
<protein>
    <recommendedName>
        <fullName evidence="3">Peptidase S1 domain-containing protein</fullName>
    </recommendedName>
</protein>